<dbReference type="NCBIfam" id="NF033788">
    <property type="entry name" value="HTH_metalloreg"/>
    <property type="match status" value="1"/>
</dbReference>
<dbReference type="EMBL" id="CP039690">
    <property type="protein sequence ID" value="QCI63074.1"/>
    <property type="molecule type" value="Genomic_DNA"/>
</dbReference>
<organism evidence="2 3">
    <name type="scientific">Phreatobacter stygius</name>
    <dbReference type="NCBI Taxonomy" id="1940610"/>
    <lineage>
        <taxon>Bacteria</taxon>
        <taxon>Pseudomonadati</taxon>
        <taxon>Pseudomonadota</taxon>
        <taxon>Alphaproteobacteria</taxon>
        <taxon>Hyphomicrobiales</taxon>
        <taxon>Phreatobacteraceae</taxon>
        <taxon>Phreatobacter</taxon>
    </lineage>
</organism>
<dbReference type="PRINTS" id="PR00778">
    <property type="entry name" value="HTHARSR"/>
</dbReference>
<reference evidence="2 3" key="1">
    <citation type="submission" date="2019-04" db="EMBL/GenBank/DDBJ databases">
        <title>Phreatobacter aquaticus sp. nov.</title>
        <authorList>
            <person name="Choi A."/>
        </authorList>
    </citation>
    <scope>NUCLEOTIDE SEQUENCE [LARGE SCALE GENOMIC DNA]</scope>
    <source>
        <strain evidence="2 3">KCTC 52518</strain>
    </source>
</reference>
<dbReference type="InterPro" id="IPR001845">
    <property type="entry name" value="HTH_ArsR_DNA-bd_dom"/>
</dbReference>
<dbReference type="SUPFAM" id="SSF46785">
    <property type="entry name" value="Winged helix' DNA-binding domain"/>
    <property type="match status" value="1"/>
</dbReference>
<dbReference type="InterPro" id="IPR036388">
    <property type="entry name" value="WH-like_DNA-bd_sf"/>
</dbReference>
<dbReference type="Proteomes" id="UP000298781">
    <property type="component" value="Chromosome"/>
</dbReference>
<sequence>MEQLDRVFGALADPTRRAILARLATGEATVNELVAPFALSQPTISKHLKVLETAGLVSRGRSAQFRPVRLNAEPLAGAAEFLGEYRRFWEQSLDRLEAYAKELKRQEDGDAG</sequence>
<dbReference type="SMART" id="SM00418">
    <property type="entry name" value="HTH_ARSR"/>
    <property type="match status" value="1"/>
</dbReference>
<evidence type="ECO:0000313" key="3">
    <source>
        <dbReference type="Proteomes" id="UP000298781"/>
    </source>
</evidence>
<dbReference type="PROSITE" id="PS50987">
    <property type="entry name" value="HTH_ARSR_2"/>
    <property type="match status" value="1"/>
</dbReference>
<dbReference type="InterPro" id="IPR036390">
    <property type="entry name" value="WH_DNA-bd_sf"/>
</dbReference>
<dbReference type="KEGG" id="pstg:E8M01_01745"/>
<name>A0A4D7APG6_9HYPH</name>
<dbReference type="PANTHER" id="PTHR38600">
    <property type="entry name" value="TRANSCRIPTIONAL REGULATORY PROTEIN"/>
    <property type="match status" value="1"/>
</dbReference>
<dbReference type="Pfam" id="PF01022">
    <property type="entry name" value="HTH_5"/>
    <property type="match status" value="1"/>
</dbReference>
<dbReference type="PANTHER" id="PTHR38600:SF2">
    <property type="entry name" value="SLL0088 PROTEIN"/>
    <property type="match status" value="1"/>
</dbReference>
<gene>
    <name evidence="2" type="ORF">E8M01_01745</name>
</gene>
<dbReference type="Gene3D" id="1.10.10.10">
    <property type="entry name" value="Winged helix-like DNA-binding domain superfamily/Winged helix DNA-binding domain"/>
    <property type="match status" value="1"/>
</dbReference>
<dbReference type="GO" id="GO:0003700">
    <property type="term" value="F:DNA-binding transcription factor activity"/>
    <property type="evidence" value="ECO:0007669"/>
    <property type="project" value="InterPro"/>
</dbReference>
<feature type="domain" description="HTH arsR-type" evidence="1">
    <location>
        <begin position="1"/>
        <end position="90"/>
    </location>
</feature>
<evidence type="ECO:0000313" key="2">
    <source>
        <dbReference type="EMBL" id="QCI63074.1"/>
    </source>
</evidence>
<dbReference type="AlphaFoldDB" id="A0A4D7APG6"/>
<proteinExistence type="predicted"/>
<accession>A0A4D7APG6</accession>
<dbReference type="InterPro" id="IPR011991">
    <property type="entry name" value="ArsR-like_HTH"/>
</dbReference>
<evidence type="ECO:0000259" key="1">
    <source>
        <dbReference type="PROSITE" id="PS50987"/>
    </source>
</evidence>
<dbReference type="CDD" id="cd00090">
    <property type="entry name" value="HTH_ARSR"/>
    <property type="match status" value="1"/>
</dbReference>
<keyword evidence="3" id="KW-1185">Reference proteome</keyword>
<dbReference type="OrthoDB" id="9798998at2"/>
<dbReference type="RefSeq" id="WP_136958537.1">
    <property type="nucleotide sequence ID" value="NZ_CP039690.1"/>
</dbReference>
<protein>
    <submittedName>
        <fullName evidence="2">Winged helix-turn-helix transcriptional regulator</fullName>
    </submittedName>
</protein>